<feature type="DNA-binding region" description="H-T-H motif" evidence="4">
    <location>
        <begin position="28"/>
        <end position="47"/>
    </location>
</feature>
<dbReference type="SUPFAM" id="SSF48498">
    <property type="entry name" value="Tetracyclin repressor-like, C-terminal domain"/>
    <property type="match status" value="1"/>
</dbReference>
<sequence>MSKAKATRADLLQKAFELIYQNGYQATSIDEMLATTGVTKGALYYHFKNKEEMGLAIIDEVIYNEVFPFIKAKLEESDDVRENLYNMMSGLLLKHSFFKVEYGCPAVNLMSEMAPVNELFRKTLKKQFSAWQKAIEQAIVKGQETGQLALTHNAKQIALYILAGYQGARNMGKLYGRSSYGLFLDEFKNYLYQLK</sequence>
<keyword evidence="1" id="KW-0805">Transcription regulation</keyword>
<keyword evidence="2 4" id="KW-0238">DNA-binding</keyword>
<keyword evidence="3" id="KW-0804">Transcription</keyword>
<dbReference type="PROSITE" id="PS01081">
    <property type="entry name" value="HTH_TETR_1"/>
    <property type="match status" value="1"/>
</dbReference>
<evidence type="ECO:0000313" key="7">
    <source>
        <dbReference type="Proteomes" id="UP000192277"/>
    </source>
</evidence>
<evidence type="ECO:0000313" key="6">
    <source>
        <dbReference type="EMBL" id="OQP44322.1"/>
    </source>
</evidence>
<dbReference type="InterPro" id="IPR001647">
    <property type="entry name" value="HTH_TetR"/>
</dbReference>
<evidence type="ECO:0000259" key="5">
    <source>
        <dbReference type="PROSITE" id="PS50977"/>
    </source>
</evidence>
<dbReference type="Pfam" id="PF00440">
    <property type="entry name" value="TetR_N"/>
    <property type="match status" value="1"/>
</dbReference>
<organism evidence="6 7">
    <name type="scientific">Niastella koreensis</name>
    <dbReference type="NCBI Taxonomy" id="354356"/>
    <lineage>
        <taxon>Bacteria</taxon>
        <taxon>Pseudomonadati</taxon>
        <taxon>Bacteroidota</taxon>
        <taxon>Chitinophagia</taxon>
        <taxon>Chitinophagales</taxon>
        <taxon>Chitinophagaceae</taxon>
        <taxon>Niastella</taxon>
    </lineage>
</organism>
<dbReference type="Proteomes" id="UP000192277">
    <property type="component" value="Unassembled WGS sequence"/>
</dbReference>
<evidence type="ECO:0000256" key="4">
    <source>
        <dbReference type="PROSITE-ProRule" id="PRU00335"/>
    </source>
</evidence>
<evidence type="ECO:0000256" key="1">
    <source>
        <dbReference type="ARBA" id="ARBA00023015"/>
    </source>
</evidence>
<dbReference type="PANTHER" id="PTHR47506:SF6">
    <property type="entry name" value="HTH-TYPE TRANSCRIPTIONAL REPRESSOR NEMR"/>
    <property type="match status" value="1"/>
</dbReference>
<dbReference type="InterPro" id="IPR023772">
    <property type="entry name" value="DNA-bd_HTH_TetR-type_CS"/>
</dbReference>
<accession>A0ABX3NS40</accession>
<feature type="domain" description="HTH tetR-type" evidence="5">
    <location>
        <begin position="5"/>
        <end position="65"/>
    </location>
</feature>
<dbReference type="Pfam" id="PF16925">
    <property type="entry name" value="TetR_C_13"/>
    <property type="match status" value="1"/>
</dbReference>
<dbReference type="InterPro" id="IPR036271">
    <property type="entry name" value="Tet_transcr_reg_TetR-rel_C_sf"/>
</dbReference>
<dbReference type="InterPro" id="IPR011075">
    <property type="entry name" value="TetR_C"/>
</dbReference>
<comment type="caution">
    <text evidence="6">The sequence shown here is derived from an EMBL/GenBank/DDBJ whole genome shotgun (WGS) entry which is preliminary data.</text>
</comment>
<keyword evidence="7" id="KW-1185">Reference proteome</keyword>
<dbReference type="Gene3D" id="1.10.357.10">
    <property type="entry name" value="Tetracycline Repressor, domain 2"/>
    <property type="match status" value="1"/>
</dbReference>
<dbReference type="PANTHER" id="PTHR47506">
    <property type="entry name" value="TRANSCRIPTIONAL REGULATORY PROTEIN"/>
    <property type="match status" value="1"/>
</dbReference>
<dbReference type="RefSeq" id="WP_014218127.1">
    <property type="nucleotide sequence ID" value="NZ_LWBO01000027.1"/>
</dbReference>
<protein>
    <recommendedName>
        <fullName evidence="5">HTH tetR-type domain-containing protein</fullName>
    </recommendedName>
</protein>
<dbReference type="PRINTS" id="PR00455">
    <property type="entry name" value="HTHTETR"/>
</dbReference>
<gene>
    <name evidence="6" type="ORF">A4D02_35295</name>
</gene>
<dbReference type="InterPro" id="IPR009057">
    <property type="entry name" value="Homeodomain-like_sf"/>
</dbReference>
<dbReference type="PROSITE" id="PS50977">
    <property type="entry name" value="HTH_TETR_2"/>
    <property type="match status" value="1"/>
</dbReference>
<evidence type="ECO:0000256" key="3">
    <source>
        <dbReference type="ARBA" id="ARBA00023163"/>
    </source>
</evidence>
<name>A0ABX3NS40_9BACT</name>
<dbReference type="EMBL" id="LWBO01000027">
    <property type="protein sequence ID" value="OQP44322.1"/>
    <property type="molecule type" value="Genomic_DNA"/>
</dbReference>
<dbReference type="SUPFAM" id="SSF46689">
    <property type="entry name" value="Homeodomain-like"/>
    <property type="match status" value="1"/>
</dbReference>
<proteinExistence type="predicted"/>
<evidence type="ECO:0000256" key="2">
    <source>
        <dbReference type="ARBA" id="ARBA00023125"/>
    </source>
</evidence>
<reference evidence="6 7" key="1">
    <citation type="submission" date="2016-04" db="EMBL/GenBank/DDBJ databases">
        <authorList>
            <person name="Chen L."/>
            <person name="Zhuang W."/>
            <person name="Wang G."/>
        </authorList>
    </citation>
    <scope>NUCLEOTIDE SEQUENCE [LARGE SCALE GENOMIC DNA]</scope>
    <source>
        <strain evidence="7">GR20</strain>
    </source>
</reference>